<evidence type="ECO:0000256" key="5">
    <source>
        <dbReference type="ARBA" id="ARBA00022989"/>
    </source>
</evidence>
<dbReference type="RefSeq" id="WP_002579181.1">
    <property type="nucleotide sequence ID" value="NZ_AP019716.1"/>
</dbReference>
<evidence type="ECO:0000313" key="12">
    <source>
        <dbReference type="Proteomes" id="UP000515243"/>
    </source>
</evidence>
<dbReference type="PANTHER" id="PTHR43744">
    <property type="entry name" value="ABC TRANSPORTER PERMEASE PROTEIN MG189-RELATED-RELATED"/>
    <property type="match status" value="1"/>
</dbReference>
<feature type="transmembrane region" description="Helical" evidence="7">
    <location>
        <begin position="20"/>
        <end position="40"/>
    </location>
</feature>
<accession>A0A0A6Q0W2</accession>
<dbReference type="GO" id="GO:0055085">
    <property type="term" value="P:transmembrane transport"/>
    <property type="evidence" value="ECO:0007669"/>
    <property type="project" value="InterPro"/>
</dbReference>
<dbReference type="GeneID" id="92943087"/>
<feature type="transmembrane region" description="Helical" evidence="7">
    <location>
        <begin position="149"/>
        <end position="167"/>
    </location>
</feature>
<dbReference type="Gene3D" id="1.10.3720.10">
    <property type="entry name" value="MetI-like"/>
    <property type="match status" value="1"/>
</dbReference>
<evidence type="ECO:0000313" key="10">
    <source>
        <dbReference type="EMBL" id="QMW89946.1"/>
    </source>
</evidence>
<dbReference type="InterPro" id="IPR035906">
    <property type="entry name" value="MetI-like_sf"/>
</dbReference>
<gene>
    <name evidence="9" type="ORF">AWN73_06380</name>
    <name evidence="10" type="ORF">FF104_02980</name>
</gene>
<keyword evidence="4 7" id="KW-0812">Transmembrane</keyword>
<comment type="subcellular location">
    <subcellularLocation>
        <location evidence="1 7">Cell membrane</location>
        <topology evidence="1 7">Multi-pass membrane protein</topology>
    </subcellularLocation>
</comment>
<dbReference type="PANTHER" id="PTHR43744:SF3">
    <property type="entry name" value="LACTOSE TRANSPORT SYSTEM PERMEASE PROTEIN LACG"/>
    <property type="match status" value="1"/>
</dbReference>
<dbReference type="Proteomes" id="UP000515243">
    <property type="component" value="Chromosome 1"/>
</dbReference>
<evidence type="ECO:0000256" key="6">
    <source>
        <dbReference type="ARBA" id="ARBA00023136"/>
    </source>
</evidence>
<dbReference type="InterPro" id="IPR000515">
    <property type="entry name" value="MetI-like"/>
</dbReference>
<evidence type="ECO:0000313" key="11">
    <source>
        <dbReference type="Proteomes" id="UP000238081"/>
    </source>
</evidence>
<feature type="transmembrane region" description="Helical" evidence="7">
    <location>
        <begin position="115"/>
        <end position="137"/>
    </location>
</feature>
<evidence type="ECO:0000256" key="2">
    <source>
        <dbReference type="ARBA" id="ARBA00022448"/>
    </source>
</evidence>
<proteinExistence type="inferred from homology"/>
<dbReference type="OrthoDB" id="9794684at2"/>
<organism evidence="9 11">
    <name type="scientific">Clostridium butyricum</name>
    <dbReference type="NCBI Taxonomy" id="1492"/>
    <lineage>
        <taxon>Bacteria</taxon>
        <taxon>Bacillati</taxon>
        <taxon>Bacillota</taxon>
        <taxon>Clostridia</taxon>
        <taxon>Eubacteriales</taxon>
        <taxon>Clostridiaceae</taxon>
        <taxon>Clostridium</taxon>
    </lineage>
</organism>
<dbReference type="AlphaFoldDB" id="A0A0A6Q0W2"/>
<evidence type="ECO:0000256" key="7">
    <source>
        <dbReference type="RuleBase" id="RU363032"/>
    </source>
</evidence>
<dbReference type="PROSITE" id="PS50928">
    <property type="entry name" value="ABC_TM1"/>
    <property type="match status" value="1"/>
</dbReference>
<dbReference type="EMBL" id="LRDH01000173">
    <property type="protein sequence ID" value="PPV11928.1"/>
    <property type="molecule type" value="Genomic_DNA"/>
</dbReference>
<evidence type="ECO:0000256" key="4">
    <source>
        <dbReference type="ARBA" id="ARBA00022692"/>
    </source>
</evidence>
<keyword evidence="6 7" id="KW-0472">Membrane</keyword>
<dbReference type="Proteomes" id="UP000238081">
    <property type="component" value="Unassembled WGS sequence"/>
</dbReference>
<dbReference type="CDD" id="cd06261">
    <property type="entry name" value="TM_PBP2"/>
    <property type="match status" value="1"/>
</dbReference>
<feature type="transmembrane region" description="Helical" evidence="7">
    <location>
        <begin position="188"/>
        <end position="207"/>
    </location>
</feature>
<dbReference type="EMBL" id="CP040626">
    <property type="protein sequence ID" value="QMW89946.1"/>
    <property type="molecule type" value="Genomic_DNA"/>
</dbReference>
<evidence type="ECO:0000256" key="1">
    <source>
        <dbReference type="ARBA" id="ARBA00004651"/>
    </source>
</evidence>
<dbReference type="Pfam" id="PF00528">
    <property type="entry name" value="BPD_transp_1"/>
    <property type="match status" value="1"/>
</dbReference>
<dbReference type="KEGG" id="cbut:ATN24_15325"/>
<comment type="similarity">
    <text evidence="7">Belongs to the binding-protein-dependent transport system permease family.</text>
</comment>
<keyword evidence="2 7" id="KW-0813">Transport</keyword>
<keyword evidence="5 7" id="KW-1133">Transmembrane helix</keyword>
<feature type="transmembrane region" description="Helical" evidence="7">
    <location>
        <begin position="81"/>
        <end position="103"/>
    </location>
</feature>
<evidence type="ECO:0000256" key="3">
    <source>
        <dbReference type="ARBA" id="ARBA00022475"/>
    </source>
</evidence>
<feature type="transmembrane region" description="Helical" evidence="7">
    <location>
        <begin position="248"/>
        <end position="267"/>
    </location>
</feature>
<reference evidence="9 11" key="1">
    <citation type="submission" date="2016-01" db="EMBL/GenBank/DDBJ databases">
        <title>Characterization of the Clostridium difficile lineages that are prevalent in Hong Kong and China.</title>
        <authorList>
            <person name="Kwok J.S.-L."/>
            <person name="Lam W.-Y."/>
            <person name="Ip M."/>
            <person name="Chan T.-F."/>
            <person name="Hawkey P.M."/>
            <person name="Tsui S.K.-W."/>
        </authorList>
    </citation>
    <scope>NUCLEOTIDE SEQUENCE [LARGE SCALE GENOMIC DNA]</scope>
    <source>
        <strain evidence="9 11">300064</strain>
    </source>
</reference>
<keyword evidence="3" id="KW-1003">Cell membrane</keyword>
<reference evidence="10 12" key="2">
    <citation type="submission" date="2019-05" db="EMBL/GenBank/DDBJ databases">
        <authorList>
            <person name="Schori C."/>
            <person name="Ahrens C."/>
        </authorList>
    </citation>
    <scope>NUCLEOTIDE SEQUENCE [LARGE SCALE GENOMIC DNA]</scope>
    <source>
        <strain evidence="10 12">DSM 10702</strain>
    </source>
</reference>
<evidence type="ECO:0000259" key="8">
    <source>
        <dbReference type="PROSITE" id="PS50928"/>
    </source>
</evidence>
<evidence type="ECO:0000313" key="9">
    <source>
        <dbReference type="EMBL" id="PPV11928.1"/>
    </source>
</evidence>
<name>A0A0A6Q0W2_CLOBU</name>
<protein>
    <submittedName>
        <fullName evidence="10">Carbohydrate ABC transporter permease</fullName>
    </submittedName>
    <submittedName>
        <fullName evidence="9">Sugar ABC transporter permease</fullName>
    </submittedName>
</protein>
<dbReference type="GO" id="GO:0005886">
    <property type="term" value="C:plasma membrane"/>
    <property type="evidence" value="ECO:0007669"/>
    <property type="project" value="UniProtKB-SubCell"/>
</dbReference>
<dbReference type="SUPFAM" id="SSF161098">
    <property type="entry name" value="MetI-like"/>
    <property type="match status" value="1"/>
</dbReference>
<feature type="domain" description="ABC transmembrane type-1" evidence="8">
    <location>
        <begin position="77"/>
        <end position="267"/>
    </location>
</feature>
<sequence length="282" mass="31186">MSMKKLTPSELIYNICKYAFLILLVIVFILPILTVLFASFKTGTEYASTSVLTLPESFFNFDNFIEAFTKGNMLNGFKNTVIILIFSLAGAVLTGSMAAYVFSRFKSKFTKFVNGMFLVAVMIPAIATQVATFQIISALGLFNTRLAPIILYIGTDIMTIYIFLQFLDNISVSLDESAIIDGANYFQIFFKIILPLLSPAVITVLITKGVGLYNDFYTPFLYTPSADLLTLSTTLFKFKGPFGAHWEVISAGIIVVMIPTLIVFLTLQKQIYSGLVSGSVKE</sequence>